<evidence type="ECO:0000313" key="3">
    <source>
        <dbReference type="Proteomes" id="UP000176244"/>
    </source>
</evidence>
<dbReference type="RefSeq" id="WP_070370350.1">
    <property type="nucleotide sequence ID" value="NZ_LKEU01000020.1"/>
</dbReference>
<dbReference type="Proteomes" id="UP000176244">
    <property type="component" value="Unassembled WGS sequence"/>
</dbReference>
<proteinExistence type="predicted"/>
<organism evidence="2 3">
    <name type="scientific">Acetobacterium wieringae</name>
    <dbReference type="NCBI Taxonomy" id="52694"/>
    <lineage>
        <taxon>Bacteria</taxon>
        <taxon>Bacillati</taxon>
        <taxon>Bacillota</taxon>
        <taxon>Clostridia</taxon>
        <taxon>Eubacteriales</taxon>
        <taxon>Eubacteriaceae</taxon>
        <taxon>Acetobacterium</taxon>
    </lineage>
</organism>
<evidence type="ECO:0008006" key="4">
    <source>
        <dbReference type="Google" id="ProtNLM"/>
    </source>
</evidence>
<dbReference type="STRING" id="52694.ACWI_10080"/>
<feature type="transmembrane region" description="Helical" evidence="1">
    <location>
        <begin position="53"/>
        <end position="70"/>
    </location>
</feature>
<comment type="caution">
    <text evidence="2">The sequence shown here is derived from an EMBL/GenBank/DDBJ whole genome shotgun (WGS) entry which is preliminary data.</text>
</comment>
<keyword evidence="1" id="KW-0812">Transmembrane</keyword>
<name>A0A1F2PJJ8_9FIRM</name>
<sequence length="106" mass="12489">MEYHEELYIPMGIKANRQLIEGMEVKEIFLMGVMVCITVILCTLYYVTFTNPFGTFFGGLAILLSSYLVLKKSEKDNQSFLDMLMHIVSYYRGRKHYAYIHLNDWE</sequence>
<protein>
    <recommendedName>
        <fullName evidence="4">PrgI family protein</fullName>
    </recommendedName>
</protein>
<evidence type="ECO:0000313" key="2">
    <source>
        <dbReference type="EMBL" id="OFV71508.1"/>
    </source>
</evidence>
<dbReference type="AlphaFoldDB" id="A0A1F2PJJ8"/>
<evidence type="ECO:0000256" key="1">
    <source>
        <dbReference type="SAM" id="Phobius"/>
    </source>
</evidence>
<dbReference type="EMBL" id="LKEU01000020">
    <property type="protein sequence ID" value="OFV71508.1"/>
    <property type="molecule type" value="Genomic_DNA"/>
</dbReference>
<gene>
    <name evidence="2" type="ORF">ACWI_10080</name>
</gene>
<feature type="transmembrane region" description="Helical" evidence="1">
    <location>
        <begin position="28"/>
        <end position="47"/>
    </location>
</feature>
<keyword evidence="1" id="KW-0472">Membrane</keyword>
<reference evidence="2 3" key="1">
    <citation type="submission" date="2015-09" db="EMBL/GenBank/DDBJ databases">
        <title>Genome sequence of Acetobacterium wieringae DSM 1911.</title>
        <authorList>
            <person name="Poehlein A."/>
            <person name="Bengelsdorf F.R."/>
            <person name="Schiel-Bengelsdorf B."/>
            <person name="Duerre P."/>
            <person name="Daniel R."/>
        </authorList>
    </citation>
    <scope>NUCLEOTIDE SEQUENCE [LARGE SCALE GENOMIC DNA]</scope>
    <source>
        <strain evidence="2 3">DSM 1911</strain>
    </source>
</reference>
<accession>A0A1F2PJJ8</accession>
<keyword evidence="1" id="KW-1133">Transmembrane helix</keyword>
<dbReference type="OrthoDB" id="1848927at2"/>